<dbReference type="PANTHER" id="PTHR12956">
    <property type="entry name" value="ALKALINE CERAMIDASE-RELATED"/>
    <property type="match status" value="1"/>
</dbReference>
<feature type="region of interest" description="Disordered" evidence="1">
    <location>
        <begin position="114"/>
        <end position="150"/>
    </location>
</feature>
<dbReference type="InterPro" id="IPR006852">
    <property type="entry name" value="TOD1_MUCI70"/>
</dbReference>
<feature type="region of interest" description="Disordered" evidence="1">
    <location>
        <begin position="536"/>
        <end position="570"/>
    </location>
</feature>
<evidence type="ECO:0000256" key="2">
    <source>
        <dbReference type="SAM" id="Phobius"/>
    </source>
</evidence>
<dbReference type="EMBL" id="JAYWIO010000006">
    <property type="protein sequence ID" value="KAK7257204.1"/>
    <property type="molecule type" value="Genomic_DNA"/>
</dbReference>
<proteinExistence type="predicted"/>
<name>A0AAN9EGS1_CROPI</name>
<dbReference type="InterPro" id="IPR048354">
    <property type="entry name" value="TOD1_MUCI70_glycTrfase_dom"/>
</dbReference>
<dbReference type="Pfam" id="PF04765">
    <property type="entry name" value="TOD1_MUCI70"/>
    <property type="match status" value="1"/>
</dbReference>
<keyword evidence="2" id="KW-0812">Transmembrane</keyword>
<evidence type="ECO:0000313" key="5">
    <source>
        <dbReference type="Proteomes" id="UP001372338"/>
    </source>
</evidence>
<gene>
    <name evidence="4" type="ORF">RIF29_31008</name>
</gene>
<evidence type="ECO:0000313" key="4">
    <source>
        <dbReference type="EMBL" id="KAK7257204.1"/>
    </source>
</evidence>
<reference evidence="4 5" key="1">
    <citation type="submission" date="2024-01" db="EMBL/GenBank/DDBJ databases">
        <title>The genomes of 5 underutilized Papilionoideae crops provide insights into root nodulation and disease resistanc.</title>
        <authorList>
            <person name="Yuan L."/>
        </authorList>
    </citation>
    <scope>NUCLEOTIDE SEQUENCE [LARGE SCALE GENOMIC DNA]</scope>
    <source>
        <strain evidence="4">ZHUSHIDOU_FW_LH</strain>
        <tissue evidence="4">Leaf</tissue>
    </source>
</reference>
<keyword evidence="2" id="KW-0472">Membrane</keyword>
<feature type="transmembrane region" description="Helical" evidence="2">
    <location>
        <begin position="62"/>
        <end position="83"/>
    </location>
</feature>
<feature type="domain" description="TOD1/MUCI70 glycosyltransferase-like" evidence="3">
    <location>
        <begin position="208"/>
        <end position="522"/>
    </location>
</feature>
<accession>A0AAN9EGS1</accession>
<keyword evidence="5" id="KW-1185">Reference proteome</keyword>
<feature type="compositionally biased region" description="Polar residues" evidence="1">
    <location>
        <begin position="120"/>
        <end position="130"/>
    </location>
</feature>
<dbReference type="PANTHER" id="PTHR12956:SF61">
    <property type="entry name" value="TRNA (MET) CYTIDINE ACETYLTRANSFERASE-RELATED"/>
    <property type="match status" value="1"/>
</dbReference>
<organism evidence="4 5">
    <name type="scientific">Crotalaria pallida</name>
    <name type="common">Smooth rattlebox</name>
    <name type="synonym">Crotalaria striata</name>
    <dbReference type="NCBI Taxonomy" id="3830"/>
    <lineage>
        <taxon>Eukaryota</taxon>
        <taxon>Viridiplantae</taxon>
        <taxon>Streptophyta</taxon>
        <taxon>Embryophyta</taxon>
        <taxon>Tracheophyta</taxon>
        <taxon>Spermatophyta</taxon>
        <taxon>Magnoliopsida</taxon>
        <taxon>eudicotyledons</taxon>
        <taxon>Gunneridae</taxon>
        <taxon>Pentapetalae</taxon>
        <taxon>rosids</taxon>
        <taxon>fabids</taxon>
        <taxon>Fabales</taxon>
        <taxon>Fabaceae</taxon>
        <taxon>Papilionoideae</taxon>
        <taxon>50 kb inversion clade</taxon>
        <taxon>genistoids sensu lato</taxon>
        <taxon>core genistoids</taxon>
        <taxon>Crotalarieae</taxon>
        <taxon>Crotalaria</taxon>
    </lineage>
</organism>
<sequence length="570" mass="64855">MSSSGIVPLKVQQQHDGVLSQYMQPKPVLIRKVSKKNLYSGGGRERERFCTFICRRFGRGNVAMFLMVALALFVFLFGSFAVYKGAGITGEGQDMQSYAFTRVEFVNPLRIEDNSKNSDHLNSLTSSSKSGARPPPAPRRLYSSKSTGRKEHFPSLGHPCDHFAFPPPPPANRRRPGPRPCPVCYVPVEQAIAIMPSSPSESPLLHTLRYVHDENPIKSEPHGGSDFGGYPSLKERNAVFVINETMTVHCGFVRGSRPGRQTGFDIDEADILELDQYHDVIVASAIFGNYDVIQKPSNVSSQAKKDIPFYMFIDEETEMYMKNASILGSSKMVGLWRIIVVHNVPFADARRNAKVPKLLLHRIIPNVRYSIWIDGKLKLVGDPYQILERFLWRPNATFAISRHYSRFDVFVEAEANKAAGKYENASIDHQVQFYQYHDGLTHYSKDKLPITSDVPEGCVIIREHIPITNLFTCLWFNEVDRFTSRDQLSFSTVRDKIMAKVDWSINMFMDCERRNFVIQAYHRDILENMPPPVAVIRRPPSLRHSKSSQVKKNSRRGRGDRRSGSKHHHK</sequence>
<dbReference type="Proteomes" id="UP001372338">
    <property type="component" value="Unassembled WGS sequence"/>
</dbReference>
<feature type="compositionally biased region" description="Basic residues" evidence="1">
    <location>
        <begin position="552"/>
        <end position="570"/>
    </location>
</feature>
<evidence type="ECO:0000256" key="1">
    <source>
        <dbReference type="SAM" id="MobiDB-lite"/>
    </source>
</evidence>
<evidence type="ECO:0000259" key="3">
    <source>
        <dbReference type="Pfam" id="PF04765"/>
    </source>
</evidence>
<comment type="caution">
    <text evidence="4">The sequence shown here is derived from an EMBL/GenBank/DDBJ whole genome shotgun (WGS) entry which is preliminary data.</text>
</comment>
<dbReference type="AlphaFoldDB" id="A0AAN9EGS1"/>
<protein>
    <recommendedName>
        <fullName evidence="3">TOD1/MUCI70 glycosyltransferase-like domain-containing protein</fullName>
    </recommendedName>
</protein>
<keyword evidence="2" id="KW-1133">Transmembrane helix</keyword>